<dbReference type="AlphaFoldDB" id="A0A5D4SUY0"/>
<dbReference type="EMBL" id="VTES01000001">
    <property type="protein sequence ID" value="TYS66521.1"/>
    <property type="molecule type" value="Genomic_DNA"/>
</dbReference>
<dbReference type="PROSITE" id="PS51782">
    <property type="entry name" value="LYSM"/>
    <property type="match status" value="1"/>
</dbReference>
<reference evidence="2 3" key="1">
    <citation type="submission" date="2019-08" db="EMBL/GenBank/DDBJ databases">
        <title>Bacillus genomes from the desert of Cuatro Cienegas, Coahuila.</title>
        <authorList>
            <person name="Olmedo-Alvarez G."/>
        </authorList>
    </citation>
    <scope>NUCLEOTIDE SEQUENCE [LARGE SCALE GENOMIC DNA]</scope>
    <source>
        <strain evidence="2 3">CH37_1T</strain>
    </source>
</reference>
<protein>
    <submittedName>
        <fullName evidence="2">LysM peptidoglycan-binding domain-containing protein</fullName>
    </submittedName>
</protein>
<gene>
    <name evidence="2" type="ORF">FZD47_03285</name>
</gene>
<dbReference type="SMART" id="SM00257">
    <property type="entry name" value="LysM"/>
    <property type="match status" value="1"/>
</dbReference>
<accession>A0A5D4SUY0</accession>
<sequence length="41" mass="4232">MKTGDTLYSISAKLGTTVSQLKKANSLADDIIHPGDILSAG</sequence>
<comment type="caution">
    <text evidence="2">The sequence shown here is derived from an EMBL/GenBank/DDBJ whole genome shotgun (WGS) entry which is preliminary data.</text>
</comment>
<dbReference type="Gene3D" id="3.10.350.10">
    <property type="entry name" value="LysM domain"/>
    <property type="match status" value="1"/>
</dbReference>
<dbReference type="InterPro" id="IPR036779">
    <property type="entry name" value="LysM_dom_sf"/>
</dbReference>
<dbReference type="SUPFAM" id="SSF54106">
    <property type="entry name" value="LysM domain"/>
    <property type="match status" value="1"/>
</dbReference>
<dbReference type="Pfam" id="PF01476">
    <property type="entry name" value="LysM"/>
    <property type="match status" value="1"/>
</dbReference>
<dbReference type="InterPro" id="IPR018392">
    <property type="entry name" value="LysM"/>
</dbReference>
<dbReference type="CDD" id="cd00118">
    <property type="entry name" value="LysM"/>
    <property type="match status" value="1"/>
</dbReference>
<proteinExistence type="predicted"/>
<organism evidence="2 3">
    <name type="scientific">Bacillus infantis</name>
    <dbReference type="NCBI Taxonomy" id="324767"/>
    <lineage>
        <taxon>Bacteria</taxon>
        <taxon>Bacillati</taxon>
        <taxon>Bacillota</taxon>
        <taxon>Bacilli</taxon>
        <taxon>Bacillales</taxon>
        <taxon>Bacillaceae</taxon>
        <taxon>Bacillus</taxon>
    </lineage>
</organism>
<feature type="domain" description="LysM" evidence="1">
    <location>
        <begin position="1"/>
        <end position="40"/>
    </location>
</feature>
<evidence type="ECO:0000313" key="2">
    <source>
        <dbReference type="EMBL" id="TYS66521.1"/>
    </source>
</evidence>
<evidence type="ECO:0000313" key="3">
    <source>
        <dbReference type="Proteomes" id="UP000323732"/>
    </source>
</evidence>
<dbReference type="Proteomes" id="UP000323732">
    <property type="component" value="Unassembled WGS sequence"/>
</dbReference>
<evidence type="ECO:0000259" key="1">
    <source>
        <dbReference type="PROSITE" id="PS51782"/>
    </source>
</evidence>
<name>A0A5D4SUY0_9BACI</name>